<evidence type="ECO:0000259" key="3">
    <source>
        <dbReference type="Pfam" id="PF00127"/>
    </source>
</evidence>
<keyword evidence="2" id="KW-0186">Copper</keyword>
<dbReference type="InterPro" id="IPR052721">
    <property type="entry name" value="ET_Amicyanin"/>
</dbReference>
<dbReference type="AlphaFoldDB" id="A0A540VB63"/>
<name>A0A540VB63_9CHLR</name>
<organism evidence="4 5">
    <name type="scientific">Litorilinea aerophila</name>
    <dbReference type="NCBI Taxonomy" id="1204385"/>
    <lineage>
        <taxon>Bacteria</taxon>
        <taxon>Bacillati</taxon>
        <taxon>Chloroflexota</taxon>
        <taxon>Caldilineae</taxon>
        <taxon>Caldilineales</taxon>
        <taxon>Caldilineaceae</taxon>
        <taxon>Litorilinea</taxon>
    </lineage>
</organism>
<dbReference type="InParanoid" id="A0A540VB63"/>
<feature type="domain" description="Blue (type 1) copper" evidence="3">
    <location>
        <begin position="107"/>
        <end position="190"/>
    </location>
</feature>
<keyword evidence="5" id="KW-1185">Reference proteome</keyword>
<proteinExistence type="predicted"/>
<dbReference type="PANTHER" id="PTHR36507">
    <property type="entry name" value="BLL1555 PROTEIN"/>
    <property type="match status" value="1"/>
</dbReference>
<dbReference type="SUPFAM" id="SSF49503">
    <property type="entry name" value="Cupredoxins"/>
    <property type="match status" value="1"/>
</dbReference>
<keyword evidence="1" id="KW-0479">Metal-binding</keyword>
<dbReference type="GO" id="GO:0005507">
    <property type="term" value="F:copper ion binding"/>
    <property type="evidence" value="ECO:0007669"/>
    <property type="project" value="InterPro"/>
</dbReference>
<evidence type="ECO:0000313" key="5">
    <source>
        <dbReference type="Proteomes" id="UP000317371"/>
    </source>
</evidence>
<protein>
    <recommendedName>
        <fullName evidence="3">Blue (type 1) copper domain-containing protein</fullName>
    </recommendedName>
</protein>
<dbReference type="InterPro" id="IPR000923">
    <property type="entry name" value="BlueCu_1"/>
</dbReference>
<accession>A0A540VB63</accession>
<dbReference type="Proteomes" id="UP000317371">
    <property type="component" value="Unassembled WGS sequence"/>
</dbReference>
<comment type="caution">
    <text evidence="4">The sequence shown here is derived from an EMBL/GenBank/DDBJ whole genome shotgun (WGS) entry which is preliminary data.</text>
</comment>
<dbReference type="EMBL" id="VIGC01000029">
    <property type="protein sequence ID" value="TQE94009.1"/>
    <property type="molecule type" value="Genomic_DNA"/>
</dbReference>
<evidence type="ECO:0000256" key="1">
    <source>
        <dbReference type="ARBA" id="ARBA00022723"/>
    </source>
</evidence>
<sequence>MENRASMFKAGRRIPMQQPSSARIRWRAVGILVGCAILAAWLFTPLAQAAGDVAMRFVLASGGGVQGASVRLHSVIGATLPGVATNGSVALSNGFLLPPSQAPAAEITVRVGDNFFEPALITVNVGDTVTWVRESGIHSVTADDGSFEQPLGGNWSTFSHTFTQAGTFRYYCEAHGGPNGVGMAGTVIVQGDEPPPGPDHVIYLPVVHR</sequence>
<dbReference type="InterPro" id="IPR008972">
    <property type="entry name" value="Cupredoxin"/>
</dbReference>
<dbReference type="OrthoDB" id="162414at2"/>
<reference evidence="4 5" key="1">
    <citation type="submission" date="2019-06" db="EMBL/GenBank/DDBJ databases">
        <title>Genome sequence of Litorilinea aerophila BAA-2444.</title>
        <authorList>
            <person name="Maclea K.S."/>
            <person name="Maurais E.G."/>
            <person name="Iannazzi L.C."/>
        </authorList>
    </citation>
    <scope>NUCLEOTIDE SEQUENCE [LARGE SCALE GENOMIC DNA]</scope>
    <source>
        <strain evidence="4 5">ATCC BAA-2444</strain>
    </source>
</reference>
<evidence type="ECO:0000313" key="4">
    <source>
        <dbReference type="EMBL" id="TQE94009.1"/>
    </source>
</evidence>
<gene>
    <name evidence="4" type="ORF">FKZ61_18720</name>
</gene>
<dbReference type="Gene3D" id="2.60.40.420">
    <property type="entry name" value="Cupredoxins - blue copper proteins"/>
    <property type="match status" value="1"/>
</dbReference>
<dbReference type="PANTHER" id="PTHR36507:SF1">
    <property type="entry name" value="BLL1555 PROTEIN"/>
    <property type="match status" value="1"/>
</dbReference>
<evidence type="ECO:0000256" key="2">
    <source>
        <dbReference type="ARBA" id="ARBA00023008"/>
    </source>
</evidence>
<dbReference type="Pfam" id="PF00127">
    <property type="entry name" value="Copper-bind"/>
    <property type="match status" value="1"/>
</dbReference>
<dbReference type="GO" id="GO:0009055">
    <property type="term" value="F:electron transfer activity"/>
    <property type="evidence" value="ECO:0007669"/>
    <property type="project" value="InterPro"/>
</dbReference>